<keyword evidence="4" id="KW-1185">Reference proteome</keyword>
<gene>
    <name evidence="3" type="ORF">K443DRAFT_125146</name>
</gene>
<dbReference type="PROSITE" id="PS51673">
    <property type="entry name" value="SUZ"/>
    <property type="match status" value="1"/>
</dbReference>
<dbReference type="HOGENOM" id="CLU_109005_0_0_1"/>
<dbReference type="PANTHER" id="PTHR31796">
    <property type="entry name" value="SUZ DOMAIN-CONTAINING PROTEIN 1"/>
    <property type="match status" value="1"/>
</dbReference>
<feature type="region of interest" description="Disordered" evidence="1">
    <location>
        <begin position="1"/>
        <end position="214"/>
    </location>
</feature>
<dbReference type="Proteomes" id="UP000054477">
    <property type="component" value="Unassembled WGS sequence"/>
</dbReference>
<feature type="domain" description="SUZ" evidence="2">
    <location>
        <begin position="66"/>
        <end position="141"/>
    </location>
</feature>
<reference evidence="3 4" key="1">
    <citation type="submission" date="2014-04" db="EMBL/GenBank/DDBJ databases">
        <authorList>
            <consortium name="DOE Joint Genome Institute"/>
            <person name="Kuo A."/>
            <person name="Kohler A."/>
            <person name="Nagy L.G."/>
            <person name="Floudas D."/>
            <person name="Copeland A."/>
            <person name="Barry K.W."/>
            <person name="Cichocki N."/>
            <person name="Veneault-Fourrey C."/>
            <person name="LaButti K."/>
            <person name="Lindquist E.A."/>
            <person name="Lipzen A."/>
            <person name="Lundell T."/>
            <person name="Morin E."/>
            <person name="Murat C."/>
            <person name="Sun H."/>
            <person name="Tunlid A."/>
            <person name="Henrissat B."/>
            <person name="Grigoriev I.V."/>
            <person name="Hibbett D.S."/>
            <person name="Martin F."/>
            <person name="Nordberg H.P."/>
            <person name="Cantor M.N."/>
            <person name="Hua S.X."/>
        </authorList>
    </citation>
    <scope>NUCLEOTIDE SEQUENCE [LARGE SCALE GENOMIC DNA]</scope>
    <source>
        <strain evidence="3 4">LaAM-08-1</strain>
    </source>
</reference>
<feature type="compositionally biased region" description="Basic and acidic residues" evidence="1">
    <location>
        <begin position="50"/>
        <end position="60"/>
    </location>
</feature>
<evidence type="ECO:0000256" key="1">
    <source>
        <dbReference type="SAM" id="MobiDB-lite"/>
    </source>
</evidence>
<feature type="compositionally biased region" description="Acidic residues" evidence="1">
    <location>
        <begin position="35"/>
        <end position="48"/>
    </location>
</feature>
<dbReference type="STRING" id="1095629.A0A0C9WJG0"/>
<sequence>MASNTTDEWHRPLPSSSTSTSTRRVAPPPTPIKDDWEDEDDEDEEPPSEDLNKQIWEDANTKTQHPMPALILTKSPSTHLPPQAAFTQQPSMRILKRPSASNSQSSSASLSSALQPNGAETLKEREARYHAARERIFGGDTPPPPPSPSPSSTDKAKPQTQSVKVVREPRGPANGRQSTSKGFGERKGPGKPPNAKPPNPNIASGAGQGGRDVS</sequence>
<dbReference type="EMBL" id="KN838785">
    <property type="protein sequence ID" value="KIJ94629.1"/>
    <property type="molecule type" value="Genomic_DNA"/>
</dbReference>
<proteinExistence type="predicted"/>
<feature type="compositionally biased region" description="Pro residues" evidence="1">
    <location>
        <begin position="190"/>
        <end position="200"/>
    </location>
</feature>
<protein>
    <recommendedName>
        <fullName evidence="2">SUZ domain-containing protein</fullName>
    </recommendedName>
</protein>
<accession>A0A0C9WJG0</accession>
<feature type="compositionally biased region" description="Low complexity" evidence="1">
    <location>
        <begin position="98"/>
        <end position="117"/>
    </location>
</feature>
<feature type="compositionally biased region" description="Basic and acidic residues" evidence="1">
    <location>
        <begin position="121"/>
        <end position="137"/>
    </location>
</feature>
<dbReference type="Pfam" id="PF12752">
    <property type="entry name" value="SUZ"/>
    <property type="match status" value="1"/>
</dbReference>
<name>A0A0C9WJG0_9AGAR</name>
<feature type="compositionally biased region" description="Polar residues" evidence="1">
    <location>
        <begin position="74"/>
        <end position="91"/>
    </location>
</feature>
<organism evidence="3 4">
    <name type="scientific">Laccaria amethystina LaAM-08-1</name>
    <dbReference type="NCBI Taxonomy" id="1095629"/>
    <lineage>
        <taxon>Eukaryota</taxon>
        <taxon>Fungi</taxon>
        <taxon>Dikarya</taxon>
        <taxon>Basidiomycota</taxon>
        <taxon>Agaricomycotina</taxon>
        <taxon>Agaricomycetes</taxon>
        <taxon>Agaricomycetidae</taxon>
        <taxon>Agaricales</taxon>
        <taxon>Agaricineae</taxon>
        <taxon>Hydnangiaceae</taxon>
        <taxon>Laccaria</taxon>
    </lineage>
</organism>
<dbReference type="OrthoDB" id="5373615at2759"/>
<dbReference type="InterPro" id="IPR024771">
    <property type="entry name" value="SUZ"/>
</dbReference>
<feature type="compositionally biased region" description="Low complexity" evidence="1">
    <location>
        <begin position="12"/>
        <end position="25"/>
    </location>
</feature>
<dbReference type="InterPro" id="IPR039228">
    <property type="entry name" value="SZRD1"/>
</dbReference>
<evidence type="ECO:0000313" key="3">
    <source>
        <dbReference type="EMBL" id="KIJ94629.1"/>
    </source>
</evidence>
<dbReference type="AlphaFoldDB" id="A0A0C9WJG0"/>
<dbReference type="PANTHER" id="PTHR31796:SF2">
    <property type="entry name" value="SUZ DOMAIN-CONTAINING PROTEIN 1"/>
    <property type="match status" value="1"/>
</dbReference>
<evidence type="ECO:0000313" key="4">
    <source>
        <dbReference type="Proteomes" id="UP000054477"/>
    </source>
</evidence>
<evidence type="ECO:0000259" key="2">
    <source>
        <dbReference type="PROSITE" id="PS51673"/>
    </source>
</evidence>
<reference evidence="4" key="2">
    <citation type="submission" date="2015-01" db="EMBL/GenBank/DDBJ databases">
        <title>Evolutionary Origins and Diversification of the Mycorrhizal Mutualists.</title>
        <authorList>
            <consortium name="DOE Joint Genome Institute"/>
            <consortium name="Mycorrhizal Genomics Consortium"/>
            <person name="Kohler A."/>
            <person name="Kuo A."/>
            <person name="Nagy L.G."/>
            <person name="Floudas D."/>
            <person name="Copeland A."/>
            <person name="Barry K.W."/>
            <person name="Cichocki N."/>
            <person name="Veneault-Fourrey C."/>
            <person name="LaButti K."/>
            <person name="Lindquist E.A."/>
            <person name="Lipzen A."/>
            <person name="Lundell T."/>
            <person name="Morin E."/>
            <person name="Murat C."/>
            <person name="Riley R."/>
            <person name="Ohm R."/>
            <person name="Sun H."/>
            <person name="Tunlid A."/>
            <person name="Henrissat B."/>
            <person name="Grigoriev I.V."/>
            <person name="Hibbett D.S."/>
            <person name="Martin F."/>
        </authorList>
    </citation>
    <scope>NUCLEOTIDE SEQUENCE [LARGE SCALE GENOMIC DNA]</scope>
    <source>
        <strain evidence="4">LaAM-08-1</strain>
    </source>
</reference>